<dbReference type="PANTHER" id="PTHR20883">
    <property type="entry name" value="PHYTANOYL-COA DIOXYGENASE DOMAIN CONTAINING 1"/>
    <property type="match status" value="1"/>
</dbReference>
<dbReference type="Gene3D" id="2.60.120.620">
    <property type="entry name" value="q2cbj1_9rhob like domain"/>
    <property type="match status" value="1"/>
</dbReference>
<dbReference type="SUPFAM" id="SSF51197">
    <property type="entry name" value="Clavaminate synthase-like"/>
    <property type="match status" value="1"/>
</dbReference>
<dbReference type="EMBL" id="BMXG01000007">
    <property type="protein sequence ID" value="GHB99431.1"/>
    <property type="molecule type" value="Genomic_DNA"/>
</dbReference>
<name>A0A8J3D9S2_9BACT</name>
<sequence>MNTTSPPRLSAEEVSQYKAEGFVLPHGKIFSDEKFAALVEHFNSKLAKLSKDERPEAMDTPHFEDAKLNEWALAPEVVNLVEPLLGPDILLFSTHFICKPQGDGRRVPWHEDSAYWRKMMSPMEVATVWLALDPSTRANGCMYVIPKSHNTGKKGFSDYEGVDENVSVFSTEIIPSQRKDELAVPCELQPNHCSLHDARTQHGSPPNTSNQRRCGWTIRFIPAHVQLHPDFLDIHLLYQARGQNLLNQNLADPTVSYPQIMENRRASKFSVH</sequence>
<dbReference type="PANTHER" id="PTHR20883:SF48">
    <property type="entry name" value="ECTOINE DIOXYGENASE"/>
    <property type="match status" value="1"/>
</dbReference>
<accession>A0A8J3D9S2</accession>
<evidence type="ECO:0000313" key="2">
    <source>
        <dbReference type="EMBL" id="GHB99431.1"/>
    </source>
</evidence>
<evidence type="ECO:0000313" key="3">
    <source>
        <dbReference type="Proteomes" id="UP000642829"/>
    </source>
</evidence>
<dbReference type="RefSeq" id="WP_189513473.1">
    <property type="nucleotide sequence ID" value="NZ_BMXG01000007.1"/>
</dbReference>
<gene>
    <name evidence="2" type="ORF">GCM10007047_14590</name>
</gene>
<dbReference type="Pfam" id="PF05721">
    <property type="entry name" value="PhyH"/>
    <property type="match status" value="1"/>
</dbReference>
<protein>
    <submittedName>
        <fullName evidence="2">Syringomycin biosynthesis enzyme</fullName>
    </submittedName>
</protein>
<reference evidence="2" key="1">
    <citation type="journal article" date="2014" name="Int. J. Syst. Evol. Microbiol.">
        <title>Complete genome sequence of Corynebacterium casei LMG S-19264T (=DSM 44701T), isolated from a smear-ripened cheese.</title>
        <authorList>
            <consortium name="US DOE Joint Genome Institute (JGI-PGF)"/>
            <person name="Walter F."/>
            <person name="Albersmeier A."/>
            <person name="Kalinowski J."/>
            <person name="Ruckert C."/>
        </authorList>
    </citation>
    <scope>NUCLEOTIDE SEQUENCE</scope>
    <source>
        <strain evidence="2">KCTC 12870</strain>
    </source>
</reference>
<comment type="caution">
    <text evidence="2">The sequence shown here is derived from an EMBL/GenBank/DDBJ whole genome shotgun (WGS) entry which is preliminary data.</text>
</comment>
<reference evidence="2" key="2">
    <citation type="submission" date="2020-09" db="EMBL/GenBank/DDBJ databases">
        <authorList>
            <person name="Sun Q."/>
            <person name="Kim S."/>
        </authorList>
    </citation>
    <scope>NUCLEOTIDE SEQUENCE</scope>
    <source>
        <strain evidence="2">KCTC 12870</strain>
    </source>
</reference>
<keyword evidence="3" id="KW-1185">Reference proteome</keyword>
<comment type="cofactor">
    <cofactor evidence="1">
        <name>Fe(2+)</name>
        <dbReference type="ChEBI" id="CHEBI:29033"/>
    </cofactor>
</comment>
<dbReference type="GO" id="GO:0016706">
    <property type="term" value="F:2-oxoglutarate-dependent dioxygenase activity"/>
    <property type="evidence" value="ECO:0007669"/>
    <property type="project" value="UniProtKB-ARBA"/>
</dbReference>
<evidence type="ECO:0000256" key="1">
    <source>
        <dbReference type="ARBA" id="ARBA00001954"/>
    </source>
</evidence>
<dbReference type="GO" id="GO:0005506">
    <property type="term" value="F:iron ion binding"/>
    <property type="evidence" value="ECO:0007669"/>
    <property type="project" value="UniProtKB-ARBA"/>
</dbReference>
<organism evidence="2 3">
    <name type="scientific">Cerasicoccus arenae</name>
    <dbReference type="NCBI Taxonomy" id="424488"/>
    <lineage>
        <taxon>Bacteria</taxon>
        <taxon>Pseudomonadati</taxon>
        <taxon>Verrucomicrobiota</taxon>
        <taxon>Opitutia</taxon>
        <taxon>Puniceicoccales</taxon>
        <taxon>Cerasicoccaceae</taxon>
        <taxon>Cerasicoccus</taxon>
    </lineage>
</organism>
<dbReference type="Proteomes" id="UP000642829">
    <property type="component" value="Unassembled WGS sequence"/>
</dbReference>
<dbReference type="InterPro" id="IPR008775">
    <property type="entry name" value="Phytyl_CoA_dOase-like"/>
</dbReference>
<proteinExistence type="predicted"/>
<dbReference type="AlphaFoldDB" id="A0A8J3D9S2"/>